<evidence type="ECO:0000313" key="2">
    <source>
        <dbReference type="Proteomes" id="UP000532866"/>
    </source>
</evidence>
<evidence type="ECO:0000313" key="1">
    <source>
        <dbReference type="EMBL" id="MBC1331093.1"/>
    </source>
</evidence>
<dbReference type="AlphaFoldDB" id="A0A7X0WDI3"/>
<comment type="caution">
    <text evidence="1">The sequence shown here is derived from an EMBL/GenBank/DDBJ whole genome shotgun (WGS) entry which is preliminary data.</text>
</comment>
<dbReference type="EMBL" id="JAAROL010000001">
    <property type="protein sequence ID" value="MBC1331093.1"/>
    <property type="molecule type" value="Genomic_DNA"/>
</dbReference>
<protein>
    <submittedName>
        <fullName evidence="1">Uncharacterized protein</fullName>
    </submittedName>
</protein>
<dbReference type="RefSeq" id="WP_185372938.1">
    <property type="nucleotide sequence ID" value="NZ_JAAROL010000001.1"/>
</dbReference>
<proteinExistence type="predicted"/>
<reference evidence="1 2" key="1">
    <citation type="submission" date="2020-03" db="EMBL/GenBank/DDBJ databases">
        <title>Soil Listeria distribution.</title>
        <authorList>
            <person name="Liao J."/>
            <person name="Wiedmann M."/>
        </authorList>
    </citation>
    <scope>NUCLEOTIDE SEQUENCE [LARGE SCALE GENOMIC DNA]</scope>
    <source>
        <strain evidence="1 2">FSL L7-1833</strain>
    </source>
</reference>
<accession>A0A7X0WDI3</accession>
<organism evidence="1 2">
    <name type="scientific">Listeria booriae</name>
    <dbReference type="NCBI Taxonomy" id="1552123"/>
    <lineage>
        <taxon>Bacteria</taxon>
        <taxon>Bacillati</taxon>
        <taxon>Bacillota</taxon>
        <taxon>Bacilli</taxon>
        <taxon>Bacillales</taxon>
        <taxon>Listeriaceae</taxon>
        <taxon>Listeria</taxon>
    </lineage>
</organism>
<name>A0A7X0WDI3_9LIST</name>
<gene>
    <name evidence="1" type="ORF">HB759_03930</name>
</gene>
<dbReference type="Proteomes" id="UP000532866">
    <property type="component" value="Unassembled WGS sequence"/>
</dbReference>
<sequence length="65" mass="7596">MTLFDSTKAKGAFIVVHVDDAGNEKIRALYRTRYQALCWTKRLKDNPFRVYRVTETGVEEVWEGD</sequence>